<dbReference type="AlphaFoldDB" id="A0A1G5RR11"/>
<protein>
    <submittedName>
        <fullName evidence="5">TRAP-type C4-dicarboxylate transport system, substrate-binding protein</fullName>
    </submittedName>
</protein>
<gene>
    <name evidence="5" type="ORF">SAMN03080599_00284</name>
</gene>
<dbReference type="InterPro" id="IPR038404">
    <property type="entry name" value="TRAP_DctP_sf"/>
</dbReference>
<dbReference type="InterPro" id="IPR018389">
    <property type="entry name" value="DctP_fam"/>
</dbReference>
<dbReference type="Pfam" id="PF03480">
    <property type="entry name" value="DctP"/>
    <property type="match status" value="1"/>
</dbReference>
<keyword evidence="2" id="KW-0813">Transport</keyword>
<sequence>MKKYLSLMMVLLLAVGVFAGCAPKAEAPAETPAETPAEETLEPINLVVAHNQTSTENPYQYGLVKFKEVVEELSEGNITVTVHNGSIGTNESELIEKLSLGAADMVVASPGFMTAIGVNEVDMLSLLYLFNSFDHWEKALDGEFGMKMKEVITEKTNNEFLIMDYWSSSVRNYYGKQPINVPQDAAGLKIRTQSSPVQQEFWANAGAIPTSVAWGELYQALQQGVVDAAENDYTNFMLQDHHKTKNGMYVSETMHDYTTRLLLMNGDRFDALPEQQQAWILEAIDAATAEERAVTYRMLDESKVKVIADGGVVNEVDLEAFRELAIPIQDKYAEENGMEAFLEMVRAIQ</sequence>
<dbReference type="RefSeq" id="WP_092589094.1">
    <property type="nucleotide sequence ID" value="NZ_FMWL01000001.1"/>
</dbReference>
<dbReference type="OrthoDB" id="9815946at2"/>
<dbReference type="GO" id="GO:0055085">
    <property type="term" value="P:transmembrane transport"/>
    <property type="evidence" value="ECO:0007669"/>
    <property type="project" value="InterPro"/>
</dbReference>
<comment type="similarity">
    <text evidence="1">Belongs to the bacterial solute-binding protein 7 family.</text>
</comment>
<proteinExistence type="inferred from homology"/>
<name>A0A1G5RR11_9FIRM</name>
<organism evidence="5 6">
    <name type="scientific">Acidaminobacter hydrogenoformans DSM 2784</name>
    <dbReference type="NCBI Taxonomy" id="1120920"/>
    <lineage>
        <taxon>Bacteria</taxon>
        <taxon>Bacillati</taxon>
        <taxon>Bacillota</taxon>
        <taxon>Clostridia</taxon>
        <taxon>Peptostreptococcales</taxon>
        <taxon>Acidaminobacteraceae</taxon>
        <taxon>Acidaminobacter</taxon>
    </lineage>
</organism>
<evidence type="ECO:0000313" key="6">
    <source>
        <dbReference type="Proteomes" id="UP000199208"/>
    </source>
</evidence>
<reference evidence="5 6" key="1">
    <citation type="submission" date="2016-10" db="EMBL/GenBank/DDBJ databases">
        <authorList>
            <person name="de Groot N.N."/>
        </authorList>
    </citation>
    <scope>NUCLEOTIDE SEQUENCE [LARGE SCALE GENOMIC DNA]</scope>
    <source>
        <strain evidence="5 6">DSM 2784</strain>
    </source>
</reference>
<keyword evidence="3 4" id="KW-0732">Signal</keyword>
<evidence type="ECO:0000256" key="1">
    <source>
        <dbReference type="ARBA" id="ARBA00009023"/>
    </source>
</evidence>
<evidence type="ECO:0000256" key="4">
    <source>
        <dbReference type="SAM" id="SignalP"/>
    </source>
</evidence>
<dbReference type="EMBL" id="FMWL01000001">
    <property type="protein sequence ID" value="SCZ76525.1"/>
    <property type="molecule type" value="Genomic_DNA"/>
</dbReference>
<evidence type="ECO:0000256" key="3">
    <source>
        <dbReference type="ARBA" id="ARBA00022729"/>
    </source>
</evidence>
<keyword evidence="6" id="KW-1185">Reference proteome</keyword>
<feature type="chain" id="PRO_5039706396" evidence="4">
    <location>
        <begin position="20"/>
        <end position="349"/>
    </location>
</feature>
<dbReference type="PANTHER" id="PTHR33376:SF7">
    <property type="entry name" value="C4-DICARBOXYLATE-BINDING PROTEIN DCTB"/>
    <property type="match status" value="1"/>
</dbReference>
<dbReference type="STRING" id="1120920.SAMN03080599_00284"/>
<dbReference type="PANTHER" id="PTHR33376">
    <property type="match status" value="1"/>
</dbReference>
<dbReference type="Gene3D" id="3.40.190.170">
    <property type="entry name" value="Bacterial extracellular solute-binding protein, family 7"/>
    <property type="match status" value="1"/>
</dbReference>
<accession>A0A1G5RR11</accession>
<feature type="signal peptide" evidence="4">
    <location>
        <begin position="1"/>
        <end position="19"/>
    </location>
</feature>
<dbReference type="NCBIfam" id="NF037995">
    <property type="entry name" value="TRAP_S1"/>
    <property type="match status" value="1"/>
</dbReference>
<dbReference type="PROSITE" id="PS51257">
    <property type="entry name" value="PROKAR_LIPOPROTEIN"/>
    <property type="match status" value="1"/>
</dbReference>
<evidence type="ECO:0000256" key="2">
    <source>
        <dbReference type="ARBA" id="ARBA00022448"/>
    </source>
</evidence>
<dbReference type="CDD" id="cd13603">
    <property type="entry name" value="PBP2_TRAP_Siap_TeaA_like"/>
    <property type="match status" value="1"/>
</dbReference>
<evidence type="ECO:0000313" key="5">
    <source>
        <dbReference type="EMBL" id="SCZ76525.1"/>
    </source>
</evidence>
<dbReference type="Proteomes" id="UP000199208">
    <property type="component" value="Unassembled WGS sequence"/>
</dbReference>